<evidence type="ECO:0000256" key="7">
    <source>
        <dbReference type="RuleBase" id="RU362042"/>
    </source>
</evidence>
<evidence type="ECO:0000256" key="6">
    <source>
        <dbReference type="PIRSR" id="PIRSR600223-1"/>
    </source>
</evidence>
<dbReference type="Gene3D" id="2.10.109.10">
    <property type="entry name" value="Umud Fragment, subunit A"/>
    <property type="match status" value="1"/>
</dbReference>
<keyword evidence="7" id="KW-0812">Transmembrane</keyword>
<dbReference type="GO" id="GO:0009003">
    <property type="term" value="F:signal peptidase activity"/>
    <property type="evidence" value="ECO:0007669"/>
    <property type="project" value="UniProtKB-EC"/>
</dbReference>
<feature type="active site" evidence="6">
    <location>
        <position position="54"/>
    </location>
</feature>
<evidence type="ECO:0000313" key="9">
    <source>
        <dbReference type="EMBL" id="GGE01522.1"/>
    </source>
</evidence>
<comment type="subcellular location">
    <subcellularLocation>
        <location evidence="7">Membrane</location>
        <topology evidence="7">Single-pass type II membrane protein</topology>
    </subcellularLocation>
</comment>
<dbReference type="NCBIfam" id="TIGR02227">
    <property type="entry name" value="sigpep_I_bact"/>
    <property type="match status" value="1"/>
</dbReference>
<keyword evidence="7" id="KW-0645">Protease</keyword>
<dbReference type="PANTHER" id="PTHR43390:SF1">
    <property type="entry name" value="CHLOROPLAST PROCESSING PEPTIDASE"/>
    <property type="match status" value="1"/>
</dbReference>
<keyword evidence="5 7" id="KW-0378">Hydrolase</keyword>
<dbReference type="InterPro" id="IPR019758">
    <property type="entry name" value="Pept_S26A_signal_pept_1_CS"/>
</dbReference>
<evidence type="ECO:0000313" key="10">
    <source>
        <dbReference type="Proteomes" id="UP000635071"/>
    </source>
</evidence>
<keyword evidence="7" id="KW-1133">Transmembrane helix</keyword>
<dbReference type="PROSITE" id="PS00760">
    <property type="entry name" value="SPASE_I_2"/>
    <property type="match status" value="1"/>
</dbReference>
<dbReference type="Pfam" id="PF10502">
    <property type="entry name" value="Peptidase_S26"/>
    <property type="match status" value="1"/>
</dbReference>
<dbReference type="PROSITE" id="PS00761">
    <property type="entry name" value="SPASE_I_3"/>
    <property type="match status" value="1"/>
</dbReference>
<dbReference type="GO" id="GO:0006465">
    <property type="term" value="P:signal peptide processing"/>
    <property type="evidence" value="ECO:0007669"/>
    <property type="project" value="InterPro"/>
</dbReference>
<dbReference type="EC" id="3.4.21.89" evidence="3 7"/>
<feature type="domain" description="Peptidase S26" evidence="8">
    <location>
        <begin position="26"/>
        <end position="256"/>
    </location>
</feature>
<reference evidence="9" key="2">
    <citation type="submission" date="2020-09" db="EMBL/GenBank/DDBJ databases">
        <authorList>
            <person name="Sun Q."/>
            <person name="Zhou Y."/>
        </authorList>
    </citation>
    <scope>NUCLEOTIDE SEQUENCE</scope>
    <source>
        <strain evidence="9">CGMCC 1.15519</strain>
    </source>
</reference>
<evidence type="ECO:0000256" key="1">
    <source>
        <dbReference type="ARBA" id="ARBA00000677"/>
    </source>
</evidence>
<feature type="transmembrane region" description="Helical" evidence="7">
    <location>
        <begin position="21"/>
        <end position="44"/>
    </location>
</feature>
<keyword evidence="7" id="KW-0472">Membrane</keyword>
<dbReference type="PANTHER" id="PTHR43390">
    <property type="entry name" value="SIGNAL PEPTIDASE I"/>
    <property type="match status" value="1"/>
</dbReference>
<dbReference type="InterPro" id="IPR019757">
    <property type="entry name" value="Pept_S26A_signal_pept_1_Lys-AS"/>
</dbReference>
<proteinExistence type="inferred from homology"/>
<dbReference type="AlphaFoldDB" id="A0A916ZJX4"/>
<evidence type="ECO:0000256" key="4">
    <source>
        <dbReference type="ARBA" id="ARBA00019232"/>
    </source>
</evidence>
<evidence type="ECO:0000256" key="3">
    <source>
        <dbReference type="ARBA" id="ARBA00013208"/>
    </source>
</evidence>
<name>A0A916ZJX4_9SPHN</name>
<accession>A0A916ZJX4</accession>
<dbReference type="PRINTS" id="PR00727">
    <property type="entry name" value="LEADERPTASE"/>
</dbReference>
<comment type="caution">
    <text evidence="9">The sequence shown here is derived from an EMBL/GenBank/DDBJ whole genome shotgun (WGS) entry which is preliminary data.</text>
</comment>
<comment type="catalytic activity">
    <reaction evidence="1 7">
        <text>Cleavage of hydrophobic, N-terminal signal or leader sequences from secreted and periplasmic proteins.</text>
        <dbReference type="EC" id="3.4.21.89"/>
    </reaction>
</comment>
<feature type="active site" evidence="6">
    <location>
        <position position="115"/>
    </location>
</feature>
<dbReference type="Proteomes" id="UP000635071">
    <property type="component" value="Unassembled WGS sequence"/>
</dbReference>
<dbReference type="CDD" id="cd06530">
    <property type="entry name" value="S26_SPase_I"/>
    <property type="match status" value="1"/>
</dbReference>
<protein>
    <recommendedName>
        <fullName evidence="4 7">Signal peptidase I</fullName>
        <ecNumber evidence="3 7">3.4.21.89</ecNumber>
    </recommendedName>
</protein>
<dbReference type="RefSeq" id="WP_188761302.1">
    <property type="nucleotide sequence ID" value="NZ_BMJM01000001.1"/>
</dbReference>
<dbReference type="GO" id="GO:0016020">
    <property type="term" value="C:membrane"/>
    <property type="evidence" value="ECO:0007669"/>
    <property type="project" value="UniProtKB-SubCell"/>
</dbReference>
<sequence length="274" mass="29890">MSTSISESRDAHLARTQRQKASLGAIMRMLLIAVLIALGLRTFVYEPFNIPSESMLPQLLVGDYLFVAKWPYGYGRYSLPLGLPLFDGRIGGSLPARGDVIVFKTPRDNRADYIKRVIALPGDTVAMQDGQVILNGTALPQLTRADFVLADSTTDCDSGPGRPDFRTRTSGPAGTRVICRYPARTESIPGGRDHVVLDQVRGDVRDTTPVLTVPPGHVFVLGDNRDDSADSRFTIAEGGVGLVPTANIIGRADRIFFSIRQEGPLRTERIGKRL</sequence>
<dbReference type="InterPro" id="IPR000223">
    <property type="entry name" value="Pept_S26A_signal_pept_1"/>
</dbReference>
<keyword evidence="10" id="KW-1185">Reference proteome</keyword>
<dbReference type="SUPFAM" id="SSF51306">
    <property type="entry name" value="LexA/Signal peptidase"/>
    <property type="match status" value="1"/>
</dbReference>
<dbReference type="InterPro" id="IPR036286">
    <property type="entry name" value="LexA/Signal_pep-like_sf"/>
</dbReference>
<reference evidence="9" key="1">
    <citation type="journal article" date="2014" name="Int. J. Syst. Evol. Microbiol.">
        <title>Complete genome sequence of Corynebacterium casei LMG S-19264T (=DSM 44701T), isolated from a smear-ripened cheese.</title>
        <authorList>
            <consortium name="US DOE Joint Genome Institute (JGI-PGF)"/>
            <person name="Walter F."/>
            <person name="Albersmeier A."/>
            <person name="Kalinowski J."/>
            <person name="Ruckert C."/>
        </authorList>
    </citation>
    <scope>NUCLEOTIDE SEQUENCE</scope>
    <source>
        <strain evidence="9">CGMCC 1.15519</strain>
    </source>
</reference>
<dbReference type="GO" id="GO:0004252">
    <property type="term" value="F:serine-type endopeptidase activity"/>
    <property type="evidence" value="ECO:0007669"/>
    <property type="project" value="InterPro"/>
</dbReference>
<organism evidence="9 10">
    <name type="scientific">Sandarakinorhabdus glacialis</name>
    <dbReference type="NCBI Taxonomy" id="1614636"/>
    <lineage>
        <taxon>Bacteria</taxon>
        <taxon>Pseudomonadati</taxon>
        <taxon>Pseudomonadota</taxon>
        <taxon>Alphaproteobacteria</taxon>
        <taxon>Sphingomonadales</taxon>
        <taxon>Sphingosinicellaceae</taxon>
        <taxon>Sandarakinorhabdus</taxon>
    </lineage>
</organism>
<evidence type="ECO:0000259" key="8">
    <source>
        <dbReference type="Pfam" id="PF10502"/>
    </source>
</evidence>
<evidence type="ECO:0000256" key="5">
    <source>
        <dbReference type="ARBA" id="ARBA00022801"/>
    </source>
</evidence>
<dbReference type="InterPro" id="IPR019533">
    <property type="entry name" value="Peptidase_S26"/>
</dbReference>
<evidence type="ECO:0000256" key="2">
    <source>
        <dbReference type="ARBA" id="ARBA00009370"/>
    </source>
</evidence>
<dbReference type="EMBL" id="BMJM01000001">
    <property type="protein sequence ID" value="GGE01522.1"/>
    <property type="molecule type" value="Genomic_DNA"/>
</dbReference>
<comment type="similarity">
    <text evidence="2 7">Belongs to the peptidase S26 family.</text>
</comment>
<gene>
    <name evidence="9" type="primary">sipF</name>
    <name evidence="9" type="ORF">GCM10011529_04830</name>
</gene>